<evidence type="ECO:0000313" key="5">
    <source>
        <dbReference type="Proteomes" id="UP000051006"/>
    </source>
</evidence>
<accession>A0A0R2LFU3</accession>
<dbReference type="InterPro" id="IPR001647">
    <property type="entry name" value="HTH_TetR"/>
</dbReference>
<dbReference type="EMBL" id="JQCF01000018">
    <property type="protein sequence ID" value="KRN98725.1"/>
    <property type="molecule type" value="Genomic_DNA"/>
</dbReference>
<dbReference type="STRING" id="993692.IV57_GL000837"/>
<proteinExistence type="predicted"/>
<organism evidence="4 5">
    <name type="scientific">Companilactobacillus kimchiensis</name>
    <dbReference type="NCBI Taxonomy" id="993692"/>
    <lineage>
        <taxon>Bacteria</taxon>
        <taxon>Bacillati</taxon>
        <taxon>Bacillota</taxon>
        <taxon>Bacilli</taxon>
        <taxon>Lactobacillales</taxon>
        <taxon>Lactobacillaceae</taxon>
        <taxon>Companilactobacillus</taxon>
    </lineage>
</organism>
<dbReference type="PROSITE" id="PS01081">
    <property type="entry name" value="HTH_TETR_1"/>
    <property type="match status" value="1"/>
</dbReference>
<dbReference type="Proteomes" id="UP000051006">
    <property type="component" value="Unassembled WGS sequence"/>
</dbReference>
<reference evidence="4 5" key="1">
    <citation type="journal article" date="2015" name="Genome Announc.">
        <title>Expanding the biotechnology potential of lactobacilli through comparative genomics of 213 strains and associated genera.</title>
        <authorList>
            <person name="Sun Z."/>
            <person name="Harris H.M."/>
            <person name="McCann A."/>
            <person name="Guo C."/>
            <person name="Argimon S."/>
            <person name="Zhang W."/>
            <person name="Yang X."/>
            <person name="Jeffery I.B."/>
            <person name="Cooney J.C."/>
            <person name="Kagawa T.F."/>
            <person name="Liu W."/>
            <person name="Song Y."/>
            <person name="Salvetti E."/>
            <person name="Wrobel A."/>
            <person name="Rasinkangas P."/>
            <person name="Parkhill J."/>
            <person name="Rea M.C."/>
            <person name="O'Sullivan O."/>
            <person name="Ritari J."/>
            <person name="Douillard F.P."/>
            <person name="Paul Ross R."/>
            <person name="Yang R."/>
            <person name="Briner A.E."/>
            <person name="Felis G.E."/>
            <person name="de Vos W.M."/>
            <person name="Barrangou R."/>
            <person name="Klaenhammer T.R."/>
            <person name="Caufield P.W."/>
            <person name="Cui Y."/>
            <person name="Zhang H."/>
            <person name="O'Toole P.W."/>
        </authorList>
    </citation>
    <scope>NUCLEOTIDE SEQUENCE [LARGE SCALE GENOMIC DNA]</scope>
    <source>
        <strain evidence="4 5">DSM 24716</strain>
    </source>
</reference>
<dbReference type="InterPro" id="IPR009057">
    <property type="entry name" value="Homeodomain-like_sf"/>
</dbReference>
<feature type="domain" description="HTH tetR-type" evidence="3">
    <location>
        <begin position="1"/>
        <end position="61"/>
    </location>
</feature>
<comment type="caution">
    <text evidence="4">The sequence shown here is derived from an EMBL/GenBank/DDBJ whole genome shotgun (WGS) entry which is preliminary data.</text>
</comment>
<feature type="DNA-binding region" description="H-T-H motif" evidence="2">
    <location>
        <begin position="24"/>
        <end position="43"/>
    </location>
</feature>
<gene>
    <name evidence="4" type="ORF">IV57_GL000837</name>
</gene>
<name>A0A0R2LFU3_9LACO</name>
<dbReference type="PATRIC" id="fig|993692.3.peg.845"/>
<dbReference type="InterPro" id="IPR023772">
    <property type="entry name" value="DNA-bd_HTH_TetR-type_CS"/>
</dbReference>
<evidence type="ECO:0000313" key="4">
    <source>
        <dbReference type="EMBL" id="KRN98725.1"/>
    </source>
</evidence>
<dbReference type="Gene3D" id="1.10.357.10">
    <property type="entry name" value="Tetracycline Repressor, domain 2"/>
    <property type="match status" value="1"/>
</dbReference>
<sequence length="213" mass="24984">MTPKEELIIKFNRIILIQGFSTFSMVELAKMADISRAKLYLYFKNKDEIVAAVVKRHLDFIQKNPIPKTAEDENLLTTILNSLLLIGSTSELFENELKQKYPQLYQDFHHGYDNYFKNLKTYYQNAQTNKLIIDNISAGFLIFQNRINIHGILDSVQDNQITLEKGEKYLREYFIYQTHSLLVNPNVVASDDVKKFQKTIITEYYGTYSMFDH</sequence>
<keyword evidence="5" id="KW-1185">Reference proteome</keyword>
<dbReference type="GO" id="GO:0003677">
    <property type="term" value="F:DNA binding"/>
    <property type="evidence" value="ECO:0007669"/>
    <property type="project" value="UniProtKB-UniRule"/>
</dbReference>
<evidence type="ECO:0000256" key="2">
    <source>
        <dbReference type="PROSITE-ProRule" id="PRU00335"/>
    </source>
</evidence>
<keyword evidence="1 2" id="KW-0238">DNA-binding</keyword>
<dbReference type="SUPFAM" id="SSF46689">
    <property type="entry name" value="Homeodomain-like"/>
    <property type="match status" value="1"/>
</dbReference>
<dbReference type="PROSITE" id="PS50977">
    <property type="entry name" value="HTH_TETR_2"/>
    <property type="match status" value="1"/>
</dbReference>
<dbReference type="RefSeq" id="WP_057881177.1">
    <property type="nucleotide sequence ID" value="NZ_JQCF01000018.1"/>
</dbReference>
<protein>
    <recommendedName>
        <fullName evidence="3">HTH tetR-type domain-containing protein</fullName>
    </recommendedName>
</protein>
<dbReference type="Pfam" id="PF00440">
    <property type="entry name" value="TetR_N"/>
    <property type="match status" value="1"/>
</dbReference>
<evidence type="ECO:0000259" key="3">
    <source>
        <dbReference type="PROSITE" id="PS50977"/>
    </source>
</evidence>
<dbReference type="AlphaFoldDB" id="A0A0R2LFU3"/>
<evidence type="ECO:0000256" key="1">
    <source>
        <dbReference type="ARBA" id="ARBA00023125"/>
    </source>
</evidence>